<dbReference type="SUPFAM" id="SSF51445">
    <property type="entry name" value="(Trans)glycosidases"/>
    <property type="match status" value="1"/>
</dbReference>
<evidence type="ECO:0000313" key="3">
    <source>
        <dbReference type="EMBL" id="QUC08728.1"/>
    </source>
</evidence>
<reference evidence="3 4" key="1">
    <citation type="submission" date="2021-03" db="EMBL/GenBank/DDBJ databases">
        <title>Human Oral Microbial Genomes.</title>
        <authorList>
            <person name="Johnston C.D."/>
            <person name="Chen T."/>
            <person name="Dewhirst F.E."/>
        </authorList>
    </citation>
    <scope>NUCLEOTIDE SEQUENCE [LARGE SCALE GENOMIC DNA]</scope>
    <source>
        <strain evidence="3 4">DSMZ 100122</strain>
    </source>
</reference>
<evidence type="ECO:0000256" key="1">
    <source>
        <dbReference type="ARBA" id="ARBA00022801"/>
    </source>
</evidence>
<dbReference type="InterPro" id="IPR013785">
    <property type="entry name" value="Aldolase_TIM"/>
</dbReference>
<dbReference type="PANTHER" id="PTHR43053">
    <property type="entry name" value="GLYCOSIDASE FAMILY 31"/>
    <property type="match status" value="1"/>
</dbReference>
<dbReference type="Proteomes" id="UP000678513">
    <property type="component" value="Chromosome"/>
</dbReference>
<dbReference type="Gene3D" id="3.20.20.70">
    <property type="entry name" value="Aldolase class I"/>
    <property type="match status" value="1"/>
</dbReference>
<organism evidence="3 4">
    <name type="scientific">Arachnia rubra</name>
    <dbReference type="NCBI Taxonomy" id="1547448"/>
    <lineage>
        <taxon>Bacteria</taxon>
        <taxon>Bacillati</taxon>
        <taxon>Actinomycetota</taxon>
        <taxon>Actinomycetes</taxon>
        <taxon>Propionibacteriales</taxon>
        <taxon>Propionibacteriaceae</taxon>
        <taxon>Arachnia</taxon>
    </lineage>
</organism>
<evidence type="ECO:0000256" key="2">
    <source>
        <dbReference type="ARBA" id="ARBA00023295"/>
    </source>
</evidence>
<dbReference type="Pfam" id="PF02065">
    <property type="entry name" value="Melibiase"/>
    <property type="match status" value="1"/>
</dbReference>
<dbReference type="InterPro" id="IPR017853">
    <property type="entry name" value="GH"/>
</dbReference>
<dbReference type="EMBL" id="CP072384">
    <property type="protein sequence ID" value="QUC08728.1"/>
    <property type="molecule type" value="Genomic_DNA"/>
</dbReference>
<dbReference type="CDD" id="cd14791">
    <property type="entry name" value="GH36"/>
    <property type="match status" value="1"/>
</dbReference>
<proteinExistence type="predicted"/>
<keyword evidence="2" id="KW-0326">Glycosidase</keyword>
<dbReference type="InterPro" id="IPR002252">
    <property type="entry name" value="Glyco_hydro_36"/>
</dbReference>
<dbReference type="InterPro" id="IPR050985">
    <property type="entry name" value="Alpha-glycosidase_related"/>
</dbReference>
<protein>
    <submittedName>
        <fullName evidence="3">Alpha-galactosidase</fullName>
    </submittedName>
</protein>
<accession>A0ABX7Y7L9</accession>
<name>A0ABX7Y7L9_9ACTN</name>
<sequence length="487" mass="54193">MSDPMPADSCPSPEVRETYFDAPRVALLHGMGPGAQAYRSGHNSWSPAGWRDLVESPLRIANPVRRNTADDPRWDDPVRHHSSWLLALADGERSLLLGALEGDTPRLHADLDVLSGWTETGRPGRWVLLEGPELQVFERYRALLQDHYGARDRDPGTVWSSWYSLYEDISRQAFDSILPELPGLGFDTFQVDDGWQRVVGDWEPNDKFPAGMAEIVRTCRGLGLCAGLWLAPFIVLPGSEAFRAHRQMLLTDASGDLVTAGENWGVSYFTYDYTRADARERLAELIHTAVEDWGYSYLKLDFLQAAAVPGRHASPADREAVYRAAIHVIRDTAGEETFLLGSGAPLFASLGILDAVRTGPDVAPMWTNYATDDPSDALALNALRNGVERLWLRGLIGLDPDVVFARHARNLLSDQQLQWLRDAATLSGFRALSDPPSWLTDAERDDLRRYLGPLPGTRRLGRHRFLIGDREVDFAPALRGAASRYAL</sequence>
<dbReference type="RefSeq" id="WP_212325160.1">
    <property type="nucleotide sequence ID" value="NZ_AP024463.1"/>
</dbReference>
<evidence type="ECO:0000313" key="4">
    <source>
        <dbReference type="Proteomes" id="UP000678513"/>
    </source>
</evidence>
<gene>
    <name evidence="3" type="ORF">J5A65_03005</name>
</gene>
<dbReference type="PANTHER" id="PTHR43053:SF3">
    <property type="entry name" value="ALPHA-GALACTOSIDASE C-RELATED"/>
    <property type="match status" value="1"/>
</dbReference>
<keyword evidence="4" id="KW-1185">Reference proteome</keyword>
<keyword evidence="1" id="KW-0378">Hydrolase</keyword>